<dbReference type="OrthoDB" id="2831072at2759"/>
<evidence type="ECO:0000313" key="3">
    <source>
        <dbReference type="Proteomes" id="UP000636479"/>
    </source>
</evidence>
<comment type="caution">
    <text evidence="2">The sequence shown here is derived from an EMBL/GenBank/DDBJ whole genome shotgun (WGS) entry which is preliminary data.</text>
</comment>
<evidence type="ECO:0000313" key="2">
    <source>
        <dbReference type="EMBL" id="KAF7292804.1"/>
    </source>
</evidence>
<dbReference type="AlphaFoldDB" id="A0A8H6S4L3"/>
<dbReference type="Proteomes" id="UP000636479">
    <property type="component" value="Unassembled WGS sequence"/>
</dbReference>
<dbReference type="InterPro" id="IPR006683">
    <property type="entry name" value="Thioestr_dom"/>
</dbReference>
<dbReference type="SUPFAM" id="SSF54637">
    <property type="entry name" value="Thioesterase/thiol ester dehydrase-isomerase"/>
    <property type="match status" value="1"/>
</dbReference>
<gene>
    <name evidence="2" type="ORF">MIND_01179300</name>
</gene>
<dbReference type="EMBL" id="JACAZF010000011">
    <property type="protein sequence ID" value="KAF7292804.1"/>
    <property type="molecule type" value="Genomic_DNA"/>
</dbReference>
<dbReference type="RefSeq" id="XP_037215232.1">
    <property type="nucleotide sequence ID" value="XM_037368306.1"/>
</dbReference>
<protein>
    <recommendedName>
        <fullName evidence="1">Thioesterase domain-containing protein</fullName>
    </recommendedName>
</protein>
<keyword evidence="3" id="KW-1185">Reference proteome</keyword>
<dbReference type="GeneID" id="59350822"/>
<accession>A0A8H6S4L3</accession>
<sequence>MSSDPRRLSNMMRILRIPISDEYLEQISGTAPLDVKAMTVKWLNVYHAPAPKCFAGMSAKRTIVKEVSLNREQHAQSRLQLVSEIEVTEELLDRHRNLAQAFIVTIIDECVSSAVSTVDYAEGGPGISPVSLSLNTTFHNPATLGSTLRLISTTIAAAGGIQSCGCEVWDLREQRLVANAVYSGMLSSAHRARL</sequence>
<dbReference type="Pfam" id="PF03061">
    <property type="entry name" value="4HBT"/>
    <property type="match status" value="1"/>
</dbReference>
<proteinExistence type="predicted"/>
<feature type="domain" description="Thioesterase" evidence="1">
    <location>
        <begin position="101"/>
        <end position="172"/>
    </location>
</feature>
<dbReference type="InterPro" id="IPR029069">
    <property type="entry name" value="HotDog_dom_sf"/>
</dbReference>
<reference evidence="2" key="1">
    <citation type="submission" date="2020-05" db="EMBL/GenBank/DDBJ databases">
        <title>Mycena genomes resolve the evolution of fungal bioluminescence.</title>
        <authorList>
            <person name="Tsai I.J."/>
        </authorList>
    </citation>
    <scope>NUCLEOTIDE SEQUENCE</scope>
    <source>
        <strain evidence="2">171206Taipei</strain>
    </source>
</reference>
<dbReference type="CDD" id="cd03443">
    <property type="entry name" value="PaaI_thioesterase"/>
    <property type="match status" value="1"/>
</dbReference>
<dbReference type="Gene3D" id="3.10.129.10">
    <property type="entry name" value="Hotdog Thioesterase"/>
    <property type="match status" value="1"/>
</dbReference>
<organism evidence="2 3">
    <name type="scientific">Mycena indigotica</name>
    <dbReference type="NCBI Taxonomy" id="2126181"/>
    <lineage>
        <taxon>Eukaryota</taxon>
        <taxon>Fungi</taxon>
        <taxon>Dikarya</taxon>
        <taxon>Basidiomycota</taxon>
        <taxon>Agaricomycotina</taxon>
        <taxon>Agaricomycetes</taxon>
        <taxon>Agaricomycetidae</taxon>
        <taxon>Agaricales</taxon>
        <taxon>Marasmiineae</taxon>
        <taxon>Mycenaceae</taxon>
        <taxon>Mycena</taxon>
    </lineage>
</organism>
<evidence type="ECO:0000259" key="1">
    <source>
        <dbReference type="Pfam" id="PF03061"/>
    </source>
</evidence>
<name>A0A8H6S4L3_9AGAR</name>